<dbReference type="AlphaFoldDB" id="A0A1Y2IY92"/>
<feature type="compositionally biased region" description="Low complexity" evidence="1">
    <location>
        <begin position="129"/>
        <end position="148"/>
    </location>
</feature>
<evidence type="ECO:0000313" key="3">
    <source>
        <dbReference type="EMBL" id="OSD06129.1"/>
    </source>
</evidence>
<feature type="region of interest" description="Disordered" evidence="1">
    <location>
        <begin position="78"/>
        <end position="154"/>
    </location>
</feature>
<dbReference type="Proteomes" id="UP000193067">
    <property type="component" value="Unassembled WGS sequence"/>
</dbReference>
<evidence type="ECO:0000256" key="2">
    <source>
        <dbReference type="SAM" id="Phobius"/>
    </source>
</evidence>
<accession>A0A1Y2IY92</accession>
<proteinExistence type="predicted"/>
<keyword evidence="2" id="KW-1133">Transmembrane helix</keyword>
<evidence type="ECO:0000256" key="1">
    <source>
        <dbReference type="SAM" id="MobiDB-lite"/>
    </source>
</evidence>
<feature type="region of interest" description="Disordered" evidence="1">
    <location>
        <begin position="1"/>
        <end position="34"/>
    </location>
</feature>
<keyword evidence="2" id="KW-0472">Membrane</keyword>
<gene>
    <name evidence="3" type="ORF">PYCCODRAFT_1082341</name>
</gene>
<organism evidence="3 4">
    <name type="scientific">Trametes coccinea (strain BRFM310)</name>
    <name type="common">Pycnoporus coccineus</name>
    <dbReference type="NCBI Taxonomy" id="1353009"/>
    <lineage>
        <taxon>Eukaryota</taxon>
        <taxon>Fungi</taxon>
        <taxon>Dikarya</taxon>
        <taxon>Basidiomycota</taxon>
        <taxon>Agaricomycotina</taxon>
        <taxon>Agaricomycetes</taxon>
        <taxon>Polyporales</taxon>
        <taxon>Polyporaceae</taxon>
        <taxon>Trametes</taxon>
    </lineage>
</organism>
<sequence>MKQRLLATERGAEKEHPAGVGGRREDGGWGGGRGRRKGRAIYLARLIPPYAYVSLLCIICTHSLTHSRCSAEPERIRLQPQQAPAHHLVPRPPSPCHANSNELLPRRPFPRFHRPSLGLPSLTPPPLSSDPLTSVSGLSLSLSPCPRLASPPLP</sequence>
<dbReference type="EMBL" id="KZ084091">
    <property type="protein sequence ID" value="OSD06129.1"/>
    <property type="molecule type" value="Genomic_DNA"/>
</dbReference>
<evidence type="ECO:0000313" key="4">
    <source>
        <dbReference type="Proteomes" id="UP000193067"/>
    </source>
</evidence>
<keyword evidence="4" id="KW-1185">Reference proteome</keyword>
<feature type="transmembrane region" description="Helical" evidence="2">
    <location>
        <begin position="42"/>
        <end position="64"/>
    </location>
</feature>
<keyword evidence="2" id="KW-0812">Transmembrane</keyword>
<name>A0A1Y2IY92_TRAC3</name>
<protein>
    <submittedName>
        <fullName evidence="3">Uncharacterized protein</fullName>
    </submittedName>
</protein>
<feature type="compositionally biased region" description="Basic and acidic residues" evidence="1">
    <location>
        <begin position="10"/>
        <end position="27"/>
    </location>
</feature>
<reference evidence="3 4" key="1">
    <citation type="journal article" date="2015" name="Biotechnol. Biofuels">
        <title>Enhanced degradation of softwood versus hardwood by the white-rot fungus Pycnoporus coccineus.</title>
        <authorList>
            <person name="Couturier M."/>
            <person name="Navarro D."/>
            <person name="Chevret D."/>
            <person name="Henrissat B."/>
            <person name="Piumi F."/>
            <person name="Ruiz-Duenas F.J."/>
            <person name="Martinez A.T."/>
            <person name="Grigoriev I.V."/>
            <person name="Riley R."/>
            <person name="Lipzen A."/>
            <person name="Berrin J.G."/>
            <person name="Master E.R."/>
            <person name="Rosso M.N."/>
        </authorList>
    </citation>
    <scope>NUCLEOTIDE SEQUENCE [LARGE SCALE GENOMIC DNA]</scope>
    <source>
        <strain evidence="3 4">BRFM310</strain>
    </source>
</reference>